<dbReference type="Gene3D" id="1.25.40.10">
    <property type="entry name" value="Tetratricopeptide repeat domain"/>
    <property type="match status" value="3"/>
</dbReference>
<dbReference type="PANTHER" id="PTHR24015:SF548">
    <property type="entry name" value="OS08G0340900 PROTEIN"/>
    <property type="match status" value="1"/>
</dbReference>
<reference evidence="3 4" key="1">
    <citation type="journal article" date="2018" name="Proc. Natl. Acad. Sci. U.S.A.">
        <title>Draft genome sequence of Camellia sinensis var. sinensis provides insights into the evolution of the tea genome and tea quality.</title>
        <authorList>
            <person name="Wei C."/>
            <person name="Yang H."/>
            <person name="Wang S."/>
            <person name="Zhao J."/>
            <person name="Liu C."/>
            <person name="Gao L."/>
            <person name="Xia E."/>
            <person name="Lu Y."/>
            <person name="Tai Y."/>
            <person name="She G."/>
            <person name="Sun J."/>
            <person name="Cao H."/>
            <person name="Tong W."/>
            <person name="Gao Q."/>
            <person name="Li Y."/>
            <person name="Deng W."/>
            <person name="Jiang X."/>
            <person name="Wang W."/>
            <person name="Chen Q."/>
            <person name="Zhang S."/>
            <person name="Li H."/>
            <person name="Wu J."/>
            <person name="Wang P."/>
            <person name="Li P."/>
            <person name="Shi C."/>
            <person name="Zheng F."/>
            <person name="Jian J."/>
            <person name="Huang B."/>
            <person name="Shan D."/>
            <person name="Shi M."/>
            <person name="Fang C."/>
            <person name="Yue Y."/>
            <person name="Li F."/>
            <person name="Li D."/>
            <person name="Wei S."/>
            <person name="Han B."/>
            <person name="Jiang C."/>
            <person name="Yin Y."/>
            <person name="Xia T."/>
            <person name="Zhang Z."/>
            <person name="Bennetzen J.L."/>
            <person name="Zhao S."/>
            <person name="Wan X."/>
        </authorList>
    </citation>
    <scope>NUCLEOTIDE SEQUENCE [LARGE SCALE GENOMIC DNA]</scope>
    <source>
        <strain evidence="4">cv. Shuchazao</strain>
        <tissue evidence="3">Leaf</tissue>
    </source>
</reference>
<dbReference type="AlphaFoldDB" id="A0A4S4DJ97"/>
<dbReference type="GO" id="GO:0009451">
    <property type="term" value="P:RNA modification"/>
    <property type="evidence" value="ECO:0007669"/>
    <property type="project" value="InterPro"/>
</dbReference>
<comment type="caution">
    <text evidence="3">The sequence shown here is derived from an EMBL/GenBank/DDBJ whole genome shotgun (WGS) entry which is preliminary data.</text>
</comment>
<evidence type="ECO:0000256" key="2">
    <source>
        <dbReference type="PROSITE-ProRule" id="PRU00708"/>
    </source>
</evidence>
<keyword evidence="1" id="KW-0677">Repeat</keyword>
<protein>
    <recommendedName>
        <fullName evidence="5">Pentatricopeptide repeat-containing protein</fullName>
    </recommendedName>
</protein>
<dbReference type="Pfam" id="PF01535">
    <property type="entry name" value="PPR"/>
    <property type="match status" value="4"/>
</dbReference>
<dbReference type="FunFam" id="1.25.40.10:FF:000090">
    <property type="entry name" value="Pentatricopeptide repeat-containing protein, chloroplastic"/>
    <property type="match status" value="1"/>
</dbReference>
<evidence type="ECO:0000313" key="4">
    <source>
        <dbReference type="Proteomes" id="UP000306102"/>
    </source>
</evidence>
<dbReference type="InterPro" id="IPR046960">
    <property type="entry name" value="PPR_At4g14850-like_plant"/>
</dbReference>
<dbReference type="InterPro" id="IPR046848">
    <property type="entry name" value="E_motif"/>
</dbReference>
<dbReference type="GO" id="GO:0003723">
    <property type="term" value="F:RNA binding"/>
    <property type="evidence" value="ECO:0007669"/>
    <property type="project" value="InterPro"/>
</dbReference>
<keyword evidence="4" id="KW-1185">Reference proteome</keyword>
<dbReference type="NCBIfam" id="TIGR00756">
    <property type="entry name" value="PPR"/>
    <property type="match status" value="1"/>
</dbReference>
<dbReference type="PROSITE" id="PS51375">
    <property type="entry name" value="PPR"/>
    <property type="match status" value="1"/>
</dbReference>
<name>A0A4S4DJ97_CAMSN</name>
<evidence type="ECO:0008006" key="5">
    <source>
        <dbReference type="Google" id="ProtNLM"/>
    </source>
</evidence>
<dbReference type="Pfam" id="PF13041">
    <property type="entry name" value="PPR_2"/>
    <property type="match status" value="1"/>
</dbReference>
<dbReference type="Proteomes" id="UP000306102">
    <property type="component" value="Unassembled WGS sequence"/>
</dbReference>
<dbReference type="InterPro" id="IPR002885">
    <property type="entry name" value="PPR_rpt"/>
</dbReference>
<dbReference type="FunFam" id="1.25.40.10:FF:001645">
    <property type="entry name" value="Os04g0676200 protein"/>
    <property type="match status" value="1"/>
</dbReference>
<proteinExistence type="predicted"/>
<dbReference type="Pfam" id="PF20431">
    <property type="entry name" value="E_motif"/>
    <property type="match status" value="1"/>
</dbReference>
<sequence length="535" mass="59349">MPIIKSVSPTLTLKQLKQIHAHILKSTTPYTLNLLLGSLTRSTNPQDALILYNQMLHHPSSHNHFTFTHALKACSSLHALQKGLEIHARAIKTGHFSDIFIQNSLIHFYVLENHIVDACRVFDAILYPDIVSWTSIVSGLSKRGFESEAIVKFLSMDVEPNATTLVSVISACSSIRAVKLGKAIHGYCLKNLTEDNVILDNAVLGFYVKCGSLRIAHYLFVRMPKRDVVSWTAMVGGFAHTGFCEEAVGIFQDMLLRREAEPNEATIVNVLSACSSLSALSLGQWVHEYVSTRHDLMVDGNVGNALINMYAKCGNMGMAIQVFNMLMYKDIVSWSTIISGMAMNGLGVHALPLFSLMLIHGVPLDDVTFIGLISACSHGRMIDQGLMFFKAMTDVYRIEPQVQHYACIVDMYGRAGLLKEAEAFIKKMPVEADGTVWGALLNACRIHGNEEMFGRITRCLPTTKGVSIGTYALLSNTYASSRRWEDANVVRDVMRSMGLKKKAGCSWIEADASIQRYDILDKYAANAMKYYALFL</sequence>
<dbReference type="InterPro" id="IPR011990">
    <property type="entry name" value="TPR-like_helical_dom_sf"/>
</dbReference>
<feature type="repeat" description="PPR" evidence="2">
    <location>
        <begin position="227"/>
        <end position="262"/>
    </location>
</feature>
<dbReference type="PANTHER" id="PTHR24015">
    <property type="entry name" value="OS07G0578800 PROTEIN-RELATED"/>
    <property type="match status" value="1"/>
</dbReference>
<evidence type="ECO:0000256" key="1">
    <source>
        <dbReference type="ARBA" id="ARBA00022737"/>
    </source>
</evidence>
<dbReference type="FunFam" id="1.25.40.10:FF:000031">
    <property type="entry name" value="Pentatricopeptide repeat-containing protein mitochondrial"/>
    <property type="match status" value="1"/>
</dbReference>
<dbReference type="EMBL" id="SDRB02011180">
    <property type="protein sequence ID" value="THG02534.1"/>
    <property type="molecule type" value="Genomic_DNA"/>
</dbReference>
<evidence type="ECO:0000313" key="3">
    <source>
        <dbReference type="EMBL" id="THG02534.1"/>
    </source>
</evidence>
<gene>
    <name evidence="3" type="ORF">TEA_028688</name>
</gene>
<accession>A0A4S4DJ97</accession>
<organism evidence="3 4">
    <name type="scientific">Camellia sinensis var. sinensis</name>
    <name type="common">China tea</name>
    <dbReference type="NCBI Taxonomy" id="542762"/>
    <lineage>
        <taxon>Eukaryota</taxon>
        <taxon>Viridiplantae</taxon>
        <taxon>Streptophyta</taxon>
        <taxon>Embryophyta</taxon>
        <taxon>Tracheophyta</taxon>
        <taxon>Spermatophyta</taxon>
        <taxon>Magnoliopsida</taxon>
        <taxon>eudicotyledons</taxon>
        <taxon>Gunneridae</taxon>
        <taxon>Pentapetalae</taxon>
        <taxon>asterids</taxon>
        <taxon>Ericales</taxon>
        <taxon>Theaceae</taxon>
        <taxon>Camellia</taxon>
    </lineage>
</organism>